<feature type="region of interest" description="Disordered" evidence="1">
    <location>
        <begin position="1"/>
        <end position="22"/>
    </location>
</feature>
<proteinExistence type="predicted"/>
<evidence type="ECO:0000313" key="2">
    <source>
        <dbReference type="EMBL" id="GAG33275.1"/>
    </source>
</evidence>
<evidence type="ECO:0000256" key="1">
    <source>
        <dbReference type="SAM" id="MobiDB-lite"/>
    </source>
</evidence>
<feature type="compositionally biased region" description="Basic and acidic residues" evidence="1">
    <location>
        <begin position="1"/>
        <end position="13"/>
    </location>
</feature>
<protein>
    <submittedName>
        <fullName evidence="2">Uncharacterized protein</fullName>
    </submittedName>
</protein>
<dbReference type="AlphaFoldDB" id="X0WRI2"/>
<sequence>MLGFHRDPPDSPKQDNPGSADTLAAQRYRLPVMDAQGREHCGEAIASQQWHPQLGQVVDGGFCI</sequence>
<organism evidence="2">
    <name type="scientific">marine sediment metagenome</name>
    <dbReference type="NCBI Taxonomy" id="412755"/>
    <lineage>
        <taxon>unclassified sequences</taxon>
        <taxon>metagenomes</taxon>
        <taxon>ecological metagenomes</taxon>
    </lineage>
</organism>
<accession>X0WRI2</accession>
<feature type="non-terminal residue" evidence="2">
    <location>
        <position position="64"/>
    </location>
</feature>
<name>X0WRI2_9ZZZZ</name>
<gene>
    <name evidence="2" type="ORF">S01H1_61336</name>
</gene>
<reference evidence="2" key="1">
    <citation type="journal article" date="2014" name="Front. Microbiol.">
        <title>High frequency of phylogenetically diverse reductive dehalogenase-homologous genes in deep subseafloor sedimentary metagenomes.</title>
        <authorList>
            <person name="Kawai M."/>
            <person name="Futagami T."/>
            <person name="Toyoda A."/>
            <person name="Takaki Y."/>
            <person name="Nishi S."/>
            <person name="Hori S."/>
            <person name="Arai W."/>
            <person name="Tsubouchi T."/>
            <person name="Morono Y."/>
            <person name="Uchiyama I."/>
            <person name="Ito T."/>
            <person name="Fujiyama A."/>
            <person name="Inagaki F."/>
            <person name="Takami H."/>
        </authorList>
    </citation>
    <scope>NUCLEOTIDE SEQUENCE</scope>
    <source>
        <strain evidence="2">Expedition CK06-06</strain>
    </source>
</reference>
<dbReference type="EMBL" id="BARS01040211">
    <property type="protein sequence ID" value="GAG33275.1"/>
    <property type="molecule type" value="Genomic_DNA"/>
</dbReference>
<comment type="caution">
    <text evidence="2">The sequence shown here is derived from an EMBL/GenBank/DDBJ whole genome shotgun (WGS) entry which is preliminary data.</text>
</comment>